<feature type="chain" id="PRO_5035797972" description="Transmembrane protein" evidence="2">
    <location>
        <begin position="17"/>
        <end position="2588"/>
    </location>
</feature>
<feature type="transmembrane region" description="Helical" evidence="1">
    <location>
        <begin position="2311"/>
        <end position="2332"/>
    </location>
</feature>
<feature type="transmembrane region" description="Helical" evidence="1">
    <location>
        <begin position="2426"/>
        <end position="2446"/>
    </location>
</feature>
<dbReference type="EMBL" id="CAJJDP010000121">
    <property type="protein sequence ID" value="CAD8200138.1"/>
    <property type="molecule type" value="Genomic_DNA"/>
</dbReference>
<dbReference type="PANTHER" id="PTHR11319">
    <property type="entry name" value="G PROTEIN-COUPLED RECEPTOR-RELATED"/>
    <property type="match status" value="1"/>
</dbReference>
<evidence type="ECO:0000256" key="1">
    <source>
        <dbReference type="SAM" id="Phobius"/>
    </source>
</evidence>
<proteinExistence type="predicted"/>
<evidence type="ECO:0000313" key="4">
    <source>
        <dbReference type="Proteomes" id="UP000683925"/>
    </source>
</evidence>
<keyword evidence="1" id="KW-0472">Membrane</keyword>
<feature type="transmembrane region" description="Helical" evidence="1">
    <location>
        <begin position="2452"/>
        <end position="2469"/>
    </location>
</feature>
<evidence type="ECO:0008006" key="5">
    <source>
        <dbReference type="Google" id="ProtNLM"/>
    </source>
</evidence>
<evidence type="ECO:0000256" key="2">
    <source>
        <dbReference type="SAM" id="SignalP"/>
    </source>
</evidence>
<reference evidence="3" key="1">
    <citation type="submission" date="2021-01" db="EMBL/GenBank/DDBJ databases">
        <authorList>
            <consortium name="Genoscope - CEA"/>
            <person name="William W."/>
        </authorList>
    </citation>
    <scope>NUCLEOTIDE SEQUENCE</scope>
</reference>
<name>A0A8S1XHA2_PAROT</name>
<dbReference type="Proteomes" id="UP000683925">
    <property type="component" value="Unassembled WGS sequence"/>
</dbReference>
<keyword evidence="1" id="KW-0812">Transmembrane</keyword>
<dbReference type="CDD" id="cd00064">
    <property type="entry name" value="FU"/>
    <property type="match status" value="1"/>
</dbReference>
<keyword evidence="1" id="KW-1133">Transmembrane helix</keyword>
<protein>
    <recommendedName>
        <fullName evidence="5">Transmembrane protein</fullName>
    </recommendedName>
</protein>
<gene>
    <name evidence="3" type="ORF">POCTA_138.1.T1210066</name>
</gene>
<dbReference type="OrthoDB" id="77931at2759"/>
<feature type="transmembrane region" description="Helical" evidence="1">
    <location>
        <begin position="2266"/>
        <end position="2286"/>
    </location>
</feature>
<organism evidence="3 4">
    <name type="scientific">Paramecium octaurelia</name>
    <dbReference type="NCBI Taxonomy" id="43137"/>
    <lineage>
        <taxon>Eukaryota</taxon>
        <taxon>Sar</taxon>
        <taxon>Alveolata</taxon>
        <taxon>Ciliophora</taxon>
        <taxon>Intramacronucleata</taxon>
        <taxon>Oligohymenophorea</taxon>
        <taxon>Peniculida</taxon>
        <taxon>Parameciidae</taxon>
        <taxon>Paramecium</taxon>
    </lineage>
</organism>
<dbReference type="InterPro" id="IPR006212">
    <property type="entry name" value="Furin_repeat"/>
</dbReference>
<dbReference type="PANTHER" id="PTHR11319:SF35">
    <property type="entry name" value="OUTER MEMBRANE PROTEIN PMPC-RELATED"/>
    <property type="match status" value="1"/>
</dbReference>
<keyword evidence="4" id="KW-1185">Reference proteome</keyword>
<sequence>MQKHLIFIFLWIRVLSQFDEFPKHLFNSNQKQKRLLQSECHYSCQECDGSTEQDCLSCNSGVGRYYDSIKRMCFCENNLFDVGLQECQTFNDAVPSGELNQENYRNEGYCKFGQFQVMLENNTIVCLNCPKSLNGNINCLDCYLYPDLWYKQPRCTTDFIRHKADENYGYLMQLRKEIDFETYFITETFSLISNLYYQYLCSEQDLILGELDCKLMNQKHLDKQIYAVCKDNSFYNSNSCILCPMFCKKCNKNECIDCINHSYLYNGVCFECPQECKECEYNYELNIAQCNLCYESSGLVQGKCIECGLNCASCMFWRFFDVDYGVWVQYLRCIQCVDPSKYFLSFNGLDCLENMLQNCLYAYQTDDLFYFYMTTYDYKFKSFSDVISGCARCKEGYDVDTKGNCVPSENANDPCLFIYRNYYDENQCLISNQQGSIQNNQCSEIISNCQKCILESWTDKLLCIQCQPGYYAHRLFGYCIQCPEELNCQECYQQQTLFQDSWVVNIRSFYEGAIDAVFVQTENTLPKTFRTYAQSQDVSDYEISCEICLDGFQLHNNICIMKCSQDCLECQIENNQNICIRCQNDQYGNVQSLVNNKCLSCPSNCELCIPRNPEEINNLNPYFQDQNYYNFANRCVKSSNQQTFAYNPDYGYFINCETKDNICQNVLAITLKLYCNQEQYNQDLELSSDTLEKRNKFLKTTLLLDNLLINSFQYFETDWFYSLLNIKQIKILKIIIQTYLKQDCFIKNKVIIAQLFRIHVFSLSSVNLEFIGTQDTNFFIFDTLEFHNFTSISFDAINFSFMKSPIIYQQNFKFISVLQQTILFKNLKIMQETNQIQDINIQFKNIEFIYILYVQVLNLNLNSTNGLFQFIQPDQTNTGIIKFENLDIQSTNLINSTLVSCEITNPFTIYLQNISLGLNLANSEFFASKQVINFGNLIINKLELTNSVIKNSSCLIQGNFFKLIDINFITLQQNQFDNSNLLSLNNNITISNLKIDNCVLLNSHLILNHLAEKNQEDIIYLFQFSNFAIINNKYNVGTKYITIYRYTSTTSKIILDQLKMKNNQIIDTEVKNQKKESSASIIFESDDISLKNFEIFKLRGIPDFSIINSQSLNINDLYITSQISKEKLFLQKSSSQISDLGIIFHIYSVKLIKFIGVQIESLFLHNYPIIYYEQATKTLLNQDGQIEILDSKFTNNLLFQSNSQFSTNLIEIFSGQKVIINVINSTFENNTIYFQTSSTGDQSANLLDIDCSECSVSFKELNFLSNVAINTTSSTLFIKAAQISIRQSVFNQSGFVSKFIISFLKQIQVDYDNSLFYQGSGSGVYQTDTMYVKDCKFLNQYGSKGASMLFSTLTTGYLRIESTIIDTSQNYFLQKYEKGGVIFVSSSTVKFQLEIINCQISNVYSVQGGLIMIESPQNSIQILIHNSEIVNSFSLIGSLVYLNFEESYANTSFLQLQNLKLSTTLEGFSKYFSLFYNNNNLNLQEIEALENFLILLYERSIIFSKLGRISITNLIISGLINEIIIYDQSIKMLQVNSLFIKNSSIANKGLIYVVPYQNSNFSIDINSFLVENLITNTDEIQNLYLKSTNISRENILGIINIINIHKNGNIKFRNIKFQNNYCSSCLAGLMNFQFNTYNNNNLNIYDITFKQNKCGQRGCLNIIQDSIYYYQIDYEDNMRLLESVDVNNSINYVFKIQDYYCYQNQGTFGVCLFIQNLAGQINGAIFAQNTAIVSGGAVYSFGNKSNLLIMKAQIIENIAAFGGGMTIRNHFSPNLISYETFSFENSALYFGNDYAEYPTHAVIQINNYNQFLYKQHSINTQQNKVRIYTATQLKNESEIKWISLPSAQHLYLYEQFDWQNNNYIMMNYTLRLIPYDQRNNRIKNLTYSKCTIKGRLYDFMKIEESEQKSFSNNFTNLNEVVYDNSLEEYNFDHLIIYFDPDLPENIVLQFEFKCDSIRIPIINEDSQLDTIMQQSEEYYLRLNIKTLPCQIGELKSDEDFSCHPCDYTQDYYSVNLNSNKCKIRDNIQMIEVKSAQIKLRPNFWRPYFYADLVENCYNFEFNCLGGWDYGDYSCSLGHIGALCEQCDIYNTRGDGSYSISQKYKCGSCDNTDSNTLIIIAISLWTLISISISVKSTVEIIKQLAKASKLKQIGIMIIVTKNNAVNFIKILTNYLQIIASISTFQLELPQNMEYAMNSLGNPVETMAYSLDCFLKDMFESISIHYSRTIWQLIMPIVYILLFLQFYGVGVILKYFDFNCCVISTSLIYMFIYFQPNIIAGQIGLLSYRTISGYKWILGNVANRYDTNDHYKWLLSFSFPVLFTFGVLLPGLLFNRLYKIRNTLQHMKNRLIWGYLYNEYKEIAYYWEIIKIIQKELIIIVLTFYQDQIIVKAVLAYGIIFIYNYLTLQIFPYQSMQLNILDHQSTRVCGFSIVLAIGIYGSLQSAIIEVQIPFYIIMAIINFLFLAKLILQIIKAYFQQFELIIDIIRDFIRTKIPSLQQYPVFQKLLKNQQQTRLRAQKNFRKIKASVILLSRQILQNKKVNNTQERKGTFVFETKLTLNQLETQQNQQRSSLVEDNKKIQLIGLNVN</sequence>
<comment type="caution">
    <text evidence="3">The sequence shown here is derived from an EMBL/GenBank/DDBJ whole genome shotgun (WGS) entry which is preliminary data.</text>
</comment>
<accession>A0A8S1XHA2</accession>
<feature type="transmembrane region" description="Helical" evidence="1">
    <location>
        <begin position="2231"/>
        <end position="2254"/>
    </location>
</feature>
<keyword evidence="2" id="KW-0732">Signal</keyword>
<feature type="transmembrane region" description="Helical" evidence="1">
    <location>
        <begin position="2387"/>
        <end position="2406"/>
    </location>
</feature>
<evidence type="ECO:0000313" key="3">
    <source>
        <dbReference type="EMBL" id="CAD8200138.1"/>
    </source>
</evidence>
<feature type="signal peptide" evidence="2">
    <location>
        <begin position="1"/>
        <end position="16"/>
    </location>
</feature>
<dbReference type="OMA" id="LNCASCM"/>